<dbReference type="Proteomes" id="UP000321839">
    <property type="component" value="Unassembled WGS sequence"/>
</dbReference>
<proteinExistence type="predicted"/>
<dbReference type="EMBL" id="BKAW01000009">
    <property type="protein sequence ID" value="GEQ03465.1"/>
    <property type="molecule type" value="Genomic_DNA"/>
</dbReference>
<comment type="caution">
    <text evidence="1">The sequence shown here is derived from an EMBL/GenBank/DDBJ whole genome shotgun (WGS) entry which is preliminary data.</text>
</comment>
<sequence length="66" mass="7832">MDIVKGLEKRNIKSIIKNSIIQKTFVTLYQKNKKPIIIYLNLSDKVQELNRFTSVMFIIFILFNLN</sequence>
<dbReference type="AlphaFoldDB" id="A0AB34AJ78"/>
<gene>
    <name evidence="1" type="ORF">SCO02_19060</name>
</gene>
<keyword evidence="2" id="KW-1185">Reference proteome</keyword>
<evidence type="ECO:0000313" key="1">
    <source>
        <dbReference type="EMBL" id="GEQ03465.1"/>
    </source>
</evidence>
<name>A0AB34AJ78_STAUR</name>
<protein>
    <submittedName>
        <fullName evidence="1">Uncharacterized protein</fullName>
    </submittedName>
</protein>
<reference evidence="1 2" key="1">
    <citation type="submission" date="2019-07" db="EMBL/GenBank/DDBJ databases">
        <title>Whole genome shotgun sequence of Staphylococcus cohnii subsp. urealyticus NBRC 109766.</title>
        <authorList>
            <person name="Hosoyama A."/>
            <person name="Uohara A."/>
            <person name="Ohji S."/>
            <person name="Ichikawa N."/>
        </authorList>
    </citation>
    <scope>NUCLEOTIDE SEQUENCE [LARGE SCALE GENOMIC DNA]</scope>
    <source>
        <strain evidence="1 2">NBRC 109766</strain>
    </source>
</reference>
<organism evidence="1 2">
    <name type="scientific">Staphylococcus ureilyticus</name>
    <name type="common">Staphylococcus cohnii subsp. urealyticus</name>
    <dbReference type="NCBI Taxonomy" id="94138"/>
    <lineage>
        <taxon>Bacteria</taxon>
        <taxon>Bacillati</taxon>
        <taxon>Bacillota</taxon>
        <taxon>Bacilli</taxon>
        <taxon>Bacillales</taxon>
        <taxon>Staphylococcaceae</taxon>
        <taxon>Staphylococcus</taxon>
        <taxon>Staphylococcus cohnii species complex</taxon>
    </lineage>
</organism>
<evidence type="ECO:0000313" key="2">
    <source>
        <dbReference type="Proteomes" id="UP000321839"/>
    </source>
</evidence>
<accession>A0AB34AJ78</accession>